<sequence>MGPPEVLMRFFREAGFGQAVMLTDFHFDRTLLSAFLEKLHPEMHSFHTLELFVGHDKLGEGIHLTGWTISTKVDCSQRETRMILRRKGCSTNSRRYGTLQPYLHRLIHHSLRPHRSSRLTRRRRPPLWRKPRRLRSCGSSSHRQGWKMSGMSRLPVPQLPSRRGSGSVGTKHMGQAELVRLICQLGTITCLHSQACTILDHLSSICHSISPSTNTTHILLTIRLVRAIHYNIPLTTSTTHLPRVAPLFTIATTILLLSTSSDAALLFPITQHF</sequence>
<accession>A0ABU6UUK3</accession>
<reference evidence="2 3" key="1">
    <citation type="journal article" date="2023" name="Plants (Basel)">
        <title>Bridging the Gap: Combining Genomics and Transcriptomics Approaches to Understand Stylosanthes scabra, an Orphan Legume from the Brazilian Caatinga.</title>
        <authorList>
            <person name="Ferreira-Neto J.R.C."/>
            <person name="da Silva M.D."/>
            <person name="Binneck E."/>
            <person name="de Melo N.F."/>
            <person name="da Silva R.H."/>
            <person name="de Melo A.L.T.M."/>
            <person name="Pandolfi V."/>
            <person name="Bustamante F.O."/>
            <person name="Brasileiro-Vidal A.C."/>
            <person name="Benko-Iseppon A.M."/>
        </authorList>
    </citation>
    <scope>NUCLEOTIDE SEQUENCE [LARGE SCALE GENOMIC DNA]</scope>
    <source>
        <tissue evidence="2">Leaves</tissue>
    </source>
</reference>
<protein>
    <submittedName>
        <fullName evidence="2">Uncharacterized protein</fullName>
    </submittedName>
</protein>
<gene>
    <name evidence="2" type="ORF">PIB30_093769</name>
</gene>
<feature type="region of interest" description="Disordered" evidence="1">
    <location>
        <begin position="131"/>
        <end position="170"/>
    </location>
</feature>
<dbReference type="Proteomes" id="UP001341840">
    <property type="component" value="Unassembled WGS sequence"/>
</dbReference>
<dbReference type="EMBL" id="JASCZI010122853">
    <property type="protein sequence ID" value="MED6164811.1"/>
    <property type="molecule type" value="Genomic_DNA"/>
</dbReference>
<proteinExistence type="predicted"/>
<organism evidence="2 3">
    <name type="scientific">Stylosanthes scabra</name>
    <dbReference type="NCBI Taxonomy" id="79078"/>
    <lineage>
        <taxon>Eukaryota</taxon>
        <taxon>Viridiplantae</taxon>
        <taxon>Streptophyta</taxon>
        <taxon>Embryophyta</taxon>
        <taxon>Tracheophyta</taxon>
        <taxon>Spermatophyta</taxon>
        <taxon>Magnoliopsida</taxon>
        <taxon>eudicotyledons</taxon>
        <taxon>Gunneridae</taxon>
        <taxon>Pentapetalae</taxon>
        <taxon>rosids</taxon>
        <taxon>fabids</taxon>
        <taxon>Fabales</taxon>
        <taxon>Fabaceae</taxon>
        <taxon>Papilionoideae</taxon>
        <taxon>50 kb inversion clade</taxon>
        <taxon>dalbergioids sensu lato</taxon>
        <taxon>Dalbergieae</taxon>
        <taxon>Pterocarpus clade</taxon>
        <taxon>Stylosanthes</taxon>
    </lineage>
</organism>
<evidence type="ECO:0000256" key="1">
    <source>
        <dbReference type="SAM" id="MobiDB-lite"/>
    </source>
</evidence>
<evidence type="ECO:0000313" key="3">
    <source>
        <dbReference type="Proteomes" id="UP001341840"/>
    </source>
</evidence>
<name>A0ABU6UUK3_9FABA</name>
<keyword evidence="3" id="KW-1185">Reference proteome</keyword>
<comment type="caution">
    <text evidence="2">The sequence shown here is derived from an EMBL/GenBank/DDBJ whole genome shotgun (WGS) entry which is preliminary data.</text>
</comment>
<evidence type="ECO:0000313" key="2">
    <source>
        <dbReference type="EMBL" id="MED6164811.1"/>
    </source>
</evidence>